<dbReference type="InterPro" id="IPR031354">
    <property type="entry name" value="BRD4_CDT"/>
</dbReference>
<dbReference type="Pfam" id="PF17105">
    <property type="entry name" value="BRD4_CDT"/>
    <property type="match status" value="1"/>
</dbReference>
<protein>
    <submittedName>
        <fullName evidence="4">BRD4_CDT domain-containing protein</fullName>
    </submittedName>
</protein>
<organism evidence="3 4">
    <name type="scientific">Elaeophora elaphi</name>
    <dbReference type="NCBI Taxonomy" id="1147741"/>
    <lineage>
        <taxon>Eukaryota</taxon>
        <taxon>Metazoa</taxon>
        <taxon>Ecdysozoa</taxon>
        <taxon>Nematoda</taxon>
        <taxon>Chromadorea</taxon>
        <taxon>Rhabditida</taxon>
        <taxon>Spirurina</taxon>
        <taxon>Spiruromorpha</taxon>
        <taxon>Filarioidea</taxon>
        <taxon>Onchocercidae</taxon>
        <taxon>Elaeophora</taxon>
    </lineage>
</organism>
<dbReference type="Proteomes" id="UP000050640">
    <property type="component" value="Unplaced"/>
</dbReference>
<name>A0A0R3RRQ3_9BILA</name>
<proteinExistence type="predicted"/>
<evidence type="ECO:0000313" key="4">
    <source>
        <dbReference type="WBParaSite" id="EEL_0000443801-mRNA-1"/>
    </source>
</evidence>
<dbReference type="AlphaFoldDB" id="A0A0R3RRQ3"/>
<accession>A0A0R3RRQ3</accession>
<reference evidence="4" key="1">
    <citation type="submission" date="2016-04" db="UniProtKB">
        <authorList>
            <consortium name="WormBaseParasite"/>
        </authorList>
    </citation>
    <scope>IDENTIFICATION</scope>
</reference>
<evidence type="ECO:0000256" key="1">
    <source>
        <dbReference type="SAM" id="MobiDB-lite"/>
    </source>
</evidence>
<feature type="region of interest" description="Disordered" evidence="1">
    <location>
        <begin position="27"/>
        <end position="70"/>
    </location>
</feature>
<dbReference type="WBParaSite" id="EEL_0000443801-mRNA-1">
    <property type="protein sequence ID" value="EEL_0000443801-mRNA-1"/>
    <property type="gene ID" value="EEL_0000443801"/>
</dbReference>
<feature type="compositionally biased region" description="Basic and acidic residues" evidence="1">
    <location>
        <begin position="44"/>
        <end position="55"/>
    </location>
</feature>
<evidence type="ECO:0000259" key="2">
    <source>
        <dbReference type="Pfam" id="PF17105"/>
    </source>
</evidence>
<feature type="compositionally biased region" description="Basic and acidic residues" evidence="1">
    <location>
        <begin position="179"/>
        <end position="215"/>
    </location>
</feature>
<sequence>LKYIISLLGSFPEHKIRLSVTISETTGNTKVEHQGQRTGAEKPQGPEHATEKKEAAPTAPSTNSQQQQQLGPVLQHPANHFQFGNVKEDQVDGDSGALVTENQLVSVNSSNPLSITSQAQQASSQISGGSILDQLLPAKQNEMEDRTGVKKLSGWDTLAKKSQSGSLNMQTSTQFELFRKHAREKEEKRKQLRVEEERRRRLKEQEEKERAKDQAAAENAELEQRRQNELLRQKEQYKNLAKKTSELQERRRREAMSTGGDVTSQMDLMLNFEANF</sequence>
<keyword evidence="3" id="KW-1185">Reference proteome</keyword>
<feature type="compositionally biased region" description="Basic and acidic residues" evidence="1">
    <location>
        <begin position="222"/>
        <end position="255"/>
    </location>
</feature>
<feature type="region of interest" description="Disordered" evidence="1">
    <location>
        <begin position="179"/>
        <end position="260"/>
    </location>
</feature>
<feature type="domain" description="Bromodomain protein 4 C-terminal" evidence="2">
    <location>
        <begin position="248"/>
        <end position="275"/>
    </location>
</feature>
<evidence type="ECO:0000313" key="3">
    <source>
        <dbReference type="Proteomes" id="UP000050640"/>
    </source>
</evidence>
<dbReference type="STRING" id="1147741.A0A0R3RRQ3"/>